<dbReference type="InterPro" id="IPR036928">
    <property type="entry name" value="AS_sf"/>
</dbReference>
<keyword evidence="4" id="KW-1185">Reference proteome</keyword>
<gene>
    <name evidence="3" type="ORF">UCRPC4_g00136</name>
</gene>
<evidence type="ECO:0000313" key="3">
    <source>
        <dbReference type="EMBL" id="KKY29104.1"/>
    </source>
</evidence>
<dbReference type="PANTHER" id="PTHR42678">
    <property type="entry name" value="AMIDASE"/>
    <property type="match status" value="1"/>
</dbReference>
<dbReference type="InterPro" id="IPR023631">
    <property type="entry name" value="Amidase_dom"/>
</dbReference>
<name>A0A0G2F4C1_PHACM</name>
<protein>
    <submittedName>
        <fullName evidence="3">Putative glutamyl-trna amidotransferase subunit a</fullName>
    </submittedName>
</protein>
<accession>A0A0G2F4C1</accession>
<organism evidence="3 4">
    <name type="scientific">Phaeomoniella chlamydospora</name>
    <name type="common">Phaeoacremonium chlamydosporum</name>
    <dbReference type="NCBI Taxonomy" id="158046"/>
    <lineage>
        <taxon>Eukaryota</taxon>
        <taxon>Fungi</taxon>
        <taxon>Dikarya</taxon>
        <taxon>Ascomycota</taxon>
        <taxon>Pezizomycotina</taxon>
        <taxon>Eurotiomycetes</taxon>
        <taxon>Chaetothyriomycetidae</taxon>
        <taxon>Phaeomoniellales</taxon>
        <taxon>Phaeomoniellaceae</taxon>
        <taxon>Phaeomoniella</taxon>
    </lineage>
</organism>
<keyword evidence="3" id="KW-0808">Transferase</keyword>
<dbReference type="Gene3D" id="3.90.1300.10">
    <property type="entry name" value="Amidase signature (AS) domain"/>
    <property type="match status" value="1"/>
</dbReference>
<dbReference type="OrthoDB" id="566138at2759"/>
<feature type="domain" description="Amidase" evidence="2">
    <location>
        <begin position="79"/>
        <end position="401"/>
    </location>
</feature>
<evidence type="ECO:0000313" key="4">
    <source>
        <dbReference type="Proteomes" id="UP000053317"/>
    </source>
</evidence>
<dbReference type="PANTHER" id="PTHR42678:SF34">
    <property type="entry name" value="OS04G0183300 PROTEIN"/>
    <property type="match status" value="1"/>
</dbReference>
<dbReference type="EMBL" id="LCWF01000005">
    <property type="protein sequence ID" value="KKY29104.1"/>
    <property type="molecule type" value="Genomic_DNA"/>
</dbReference>
<sequence>MTVDLFQTDIYALKAALESGKLTSLRLVEAYIARIEDRDETTKSVICVNPYAREVAQKSDDTRQKGEIIGLALQGANFAEEAAVVGKLRAAGAIILGKTNVSEWGNARRTDGWSAVRGRTLGAYSDTQHPGGSSCGSAVAVRLGFAAAAVGTELNMGLTSSAAKASLVGLKPTPGFVSRAGMVIGDAFQDGPVLITRTVDDAALLMTLLAGNAKTSEATTISRRKSALLLPLNSERHAERMLYKAYELPESLRQSSIDAPTRAVFKRALQILEDCGAQIIDHVKYDRWNWKWTDEHLHINRALLKRSMETMFSELKDNPNSLETLGDLIDYIKRTPEEEYDVYGATYLEKAWSESSRNYNLPECIIDRQSMGRDVRRLLAKYHCDVIAVPADCRNPSDLGQCPTITVPMGFYPRDTKPLHYAGRVEVGPNIPLAPPDSLCDIVEYHLLGYAYAFERAIKSALKKEDLPFIWPDPQPTSQKGPKNKGRKAAR</sequence>
<feature type="region of interest" description="Disordered" evidence="1">
    <location>
        <begin position="471"/>
        <end position="491"/>
    </location>
</feature>
<comment type="caution">
    <text evidence="3">The sequence shown here is derived from an EMBL/GenBank/DDBJ whole genome shotgun (WGS) entry which is preliminary data.</text>
</comment>
<reference evidence="3 4" key="2">
    <citation type="submission" date="2015-05" db="EMBL/GenBank/DDBJ databases">
        <authorList>
            <person name="Morales-Cruz A."/>
            <person name="Amrine K.C."/>
            <person name="Cantu D."/>
        </authorList>
    </citation>
    <scope>NUCLEOTIDE SEQUENCE [LARGE SCALE GENOMIC DNA]</scope>
    <source>
        <strain evidence="3">UCRPC4</strain>
    </source>
</reference>
<dbReference type="GO" id="GO:0016740">
    <property type="term" value="F:transferase activity"/>
    <property type="evidence" value="ECO:0007669"/>
    <property type="project" value="UniProtKB-KW"/>
</dbReference>
<evidence type="ECO:0000256" key="1">
    <source>
        <dbReference type="SAM" id="MobiDB-lite"/>
    </source>
</evidence>
<dbReference type="Pfam" id="PF01425">
    <property type="entry name" value="Amidase"/>
    <property type="match status" value="1"/>
</dbReference>
<dbReference type="Proteomes" id="UP000053317">
    <property type="component" value="Unassembled WGS sequence"/>
</dbReference>
<reference evidence="3 4" key="1">
    <citation type="submission" date="2015-05" db="EMBL/GenBank/DDBJ databases">
        <title>Distinctive expansion of gene families associated with plant cell wall degradation and secondary metabolism in the genomes of grapevine trunk pathogens.</title>
        <authorList>
            <person name="Lawrence D.P."/>
            <person name="Travadon R."/>
            <person name="Rolshausen P.E."/>
            <person name="Baumgartner K."/>
        </authorList>
    </citation>
    <scope>NUCLEOTIDE SEQUENCE [LARGE SCALE GENOMIC DNA]</scope>
    <source>
        <strain evidence="3">UCRPC4</strain>
    </source>
</reference>
<feature type="compositionally biased region" description="Basic residues" evidence="1">
    <location>
        <begin position="482"/>
        <end position="491"/>
    </location>
</feature>
<evidence type="ECO:0000259" key="2">
    <source>
        <dbReference type="Pfam" id="PF01425"/>
    </source>
</evidence>
<dbReference type="AlphaFoldDB" id="A0A0G2F4C1"/>
<dbReference type="SUPFAM" id="SSF75304">
    <property type="entry name" value="Amidase signature (AS) enzymes"/>
    <property type="match status" value="1"/>
</dbReference>
<proteinExistence type="predicted"/>